<comment type="caution">
    <text evidence="1">The sequence shown here is derived from an EMBL/GenBank/DDBJ whole genome shotgun (WGS) entry which is preliminary data.</text>
</comment>
<reference evidence="1 2" key="1">
    <citation type="submission" date="2024-10" db="EMBL/GenBank/DDBJ databases">
        <authorList>
            <person name="Kim D."/>
        </authorList>
    </citation>
    <scope>NUCLEOTIDE SEQUENCE [LARGE SCALE GENOMIC DNA]</scope>
    <source>
        <strain evidence="1">BH-2024</strain>
    </source>
</reference>
<sequence>MSPVNRSVRFVAESEVRQFVEGRTKDNSSSSNKNKNNKKIRLEEQLVLIEEGRGRLKIRVEWSAILTDHRGGAGTLCPFR</sequence>
<keyword evidence="2" id="KW-1185">Reference proteome</keyword>
<proteinExistence type="predicted"/>
<dbReference type="AlphaFoldDB" id="A0ABD2LEJ1"/>
<dbReference type="EMBL" id="JBICBT010000451">
    <property type="protein sequence ID" value="KAL3113307.1"/>
    <property type="molecule type" value="Genomic_DNA"/>
</dbReference>
<name>A0ABD2LEJ1_9BILA</name>
<accession>A0ABD2LEJ1</accession>
<evidence type="ECO:0000313" key="1">
    <source>
        <dbReference type="EMBL" id="KAL3113307.1"/>
    </source>
</evidence>
<gene>
    <name evidence="1" type="ORF">niasHT_018922</name>
</gene>
<protein>
    <submittedName>
        <fullName evidence="1">Uncharacterized protein</fullName>
    </submittedName>
</protein>
<organism evidence="1 2">
    <name type="scientific">Heterodera trifolii</name>
    <dbReference type="NCBI Taxonomy" id="157864"/>
    <lineage>
        <taxon>Eukaryota</taxon>
        <taxon>Metazoa</taxon>
        <taxon>Ecdysozoa</taxon>
        <taxon>Nematoda</taxon>
        <taxon>Chromadorea</taxon>
        <taxon>Rhabditida</taxon>
        <taxon>Tylenchina</taxon>
        <taxon>Tylenchomorpha</taxon>
        <taxon>Tylenchoidea</taxon>
        <taxon>Heteroderidae</taxon>
        <taxon>Heteroderinae</taxon>
        <taxon>Heterodera</taxon>
    </lineage>
</organism>
<evidence type="ECO:0000313" key="2">
    <source>
        <dbReference type="Proteomes" id="UP001620626"/>
    </source>
</evidence>
<dbReference type="Proteomes" id="UP001620626">
    <property type="component" value="Unassembled WGS sequence"/>
</dbReference>